<dbReference type="GO" id="GO:0016788">
    <property type="term" value="F:hydrolase activity, acting on ester bonds"/>
    <property type="evidence" value="ECO:0007669"/>
    <property type="project" value="UniProtKB-UniRule"/>
</dbReference>
<dbReference type="AlphaFoldDB" id="A0A370U656"/>
<keyword evidence="3 5" id="KW-0540">Nuclease</keyword>
<evidence type="ECO:0000256" key="2">
    <source>
        <dbReference type="ARBA" id="ARBA00022517"/>
    </source>
</evidence>
<accession>A0A370U656</accession>
<evidence type="ECO:0000259" key="6">
    <source>
        <dbReference type="SMART" id="SM00732"/>
    </source>
</evidence>
<dbReference type="SUPFAM" id="SSF53098">
    <property type="entry name" value="Ribonuclease H-like"/>
    <property type="match status" value="1"/>
</dbReference>
<evidence type="ECO:0000256" key="3">
    <source>
        <dbReference type="ARBA" id="ARBA00022722"/>
    </source>
</evidence>
<dbReference type="PANTHER" id="PTHR33317:SF4">
    <property type="entry name" value="POLYNUCLEOTIDYL TRANSFERASE, RIBONUCLEASE H-LIKE SUPERFAMILY PROTEIN"/>
    <property type="match status" value="1"/>
</dbReference>
<dbReference type="CDD" id="cd16964">
    <property type="entry name" value="YqgF"/>
    <property type="match status" value="1"/>
</dbReference>
<dbReference type="Gene3D" id="3.30.420.140">
    <property type="entry name" value="YqgF/RNase H-like domain"/>
    <property type="match status" value="1"/>
</dbReference>
<dbReference type="InterPro" id="IPR012337">
    <property type="entry name" value="RNaseH-like_sf"/>
</dbReference>
<dbReference type="EC" id="3.1.-.-" evidence="5"/>
<dbReference type="InterPro" id="IPR037027">
    <property type="entry name" value="YqgF/RNaseH-like_dom_sf"/>
</dbReference>
<dbReference type="OrthoDB" id="9796140at2"/>
<dbReference type="NCBIfam" id="TIGR00250">
    <property type="entry name" value="RNAse_H_YqgF"/>
    <property type="match status" value="1"/>
</dbReference>
<dbReference type="HAMAP" id="MF_00651">
    <property type="entry name" value="Nuclease_YqgF"/>
    <property type="match status" value="1"/>
</dbReference>
<keyword evidence="4 5" id="KW-0378">Hydrolase</keyword>
<dbReference type="RefSeq" id="WP_115468936.1">
    <property type="nucleotide sequence ID" value="NZ_QKRA01000008.1"/>
</dbReference>
<keyword evidence="1 5" id="KW-0963">Cytoplasm</keyword>
<dbReference type="SMART" id="SM00732">
    <property type="entry name" value="YqgFc"/>
    <property type="match status" value="1"/>
</dbReference>
<evidence type="ECO:0000313" key="8">
    <source>
        <dbReference type="Proteomes" id="UP000254326"/>
    </source>
</evidence>
<dbReference type="EMBL" id="QKRA01000008">
    <property type="protein sequence ID" value="RDL43254.1"/>
    <property type="molecule type" value="Genomic_DNA"/>
</dbReference>
<evidence type="ECO:0000256" key="1">
    <source>
        <dbReference type="ARBA" id="ARBA00022490"/>
    </source>
</evidence>
<organism evidence="7 8">
    <name type="scientific">Marinomonas piezotolerans</name>
    <dbReference type="NCBI Taxonomy" id="2213058"/>
    <lineage>
        <taxon>Bacteria</taxon>
        <taxon>Pseudomonadati</taxon>
        <taxon>Pseudomonadota</taxon>
        <taxon>Gammaproteobacteria</taxon>
        <taxon>Oceanospirillales</taxon>
        <taxon>Oceanospirillaceae</taxon>
        <taxon>Marinomonas</taxon>
    </lineage>
</organism>
<dbReference type="GO" id="GO:0004518">
    <property type="term" value="F:nuclease activity"/>
    <property type="evidence" value="ECO:0007669"/>
    <property type="project" value="UniProtKB-KW"/>
</dbReference>
<evidence type="ECO:0000313" key="7">
    <source>
        <dbReference type="EMBL" id="RDL43254.1"/>
    </source>
</evidence>
<dbReference type="GO" id="GO:0000967">
    <property type="term" value="P:rRNA 5'-end processing"/>
    <property type="evidence" value="ECO:0007669"/>
    <property type="project" value="UniProtKB-UniRule"/>
</dbReference>
<comment type="function">
    <text evidence="5">Could be a nuclease involved in processing of the 5'-end of pre-16S rRNA.</text>
</comment>
<dbReference type="PANTHER" id="PTHR33317">
    <property type="entry name" value="POLYNUCLEOTIDYL TRANSFERASE, RIBONUCLEASE H-LIKE SUPERFAMILY PROTEIN"/>
    <property type="match status" value="1"/>
</dbReference>
<feature type="domain" description="YqgF/RNase H-like" evidence="6">
    <location>
        <begin position="17"/>
        <end position="117"/>
    </location>
</feature>
<dbReference type="InterPro" id="IPR005227">
    <property type="entry name" value="YqgF"/>
</dbReference>
<proteinExistence type="inferred from homology"/>
<comment type="subcellular location">
    <subcellularLocation>
        <location evidence="5">Cytoplasm</location>
    </subcellularLocation>
</comment>
<dbReference type="GO" id="GO:0005829">
    <property type="term" value="C:cytosol"/>
    <property type="evidence" value="ECO:0007669"/>
    <property type="project" value="TreeGrafter"/>
</dbReference>
<dbReference type="Pfam" id="PF03652">
    <property type="entry name" value="RuvX"/>
    <property type="match status" value="1"/>
</dbReference>
<evidence type="ECO:0000256" key="5">
    <source>
        <dbReference type="HAMAP-Rule" id="MF_00651"/>
    </source>
</evidence>
<sequence length="159" mass="17664">MTNASSEERLSNPNTAITVLGFDFGTTRIGVAVGQSLTGQGRPLSPLKANEGIPNWDLIAKIVDEWQPSAFVVGLPLNMDGSENEMCQRARKFAKRLHGRYNRPYHMMDERLSSYEAKGQVIARGGNRNFKENSVDGLAAQMILESWFAEQASFPDESR</sequence>
<keyword evidence="2 5" id="KW-0690">Ribosome biogenesis</keyword>
<reference evidence="7 8" key="1">
    <citation type="submission" date="2018-06" db="EMBL/GenBank/DDBJ databases">
        <title>Marinomonas sp. YLB-05 draft genome sequence.</title>
        <authorList>
            <person name="Yu L."/>
            <person name="Tang X."/>
        </authorList>
    </citation>
    <scope>NUCLEOTIDE SEQUENCE [LARGE SCALE GENOMIC DNA]</scope>
    <source>
        <strain evidence="7 8">YLB-05</strain>
    </source>
</reference>
<evidence type="ECO:0000256" key="4">
    <source>
        <dbReference type="ARBA" id="ARBA00022801"/>
    </source>
</evidence>
<dbReference type="InterPro" id="IPR006641">
    <property type="entry name" value="YqgF/RNaseH-like_dom"/>
</dbReference>
<comment type="similarity">
    <text evidence="5">Belongs to the YqgF HJR family.</text>
</comment>
<keyword evidence="8" id="KW-1185">Reference proteome</keyword>
<name>A0A370U656_9GAMM</name>
<gene>
    <name evidence="7" type="ORF">DN730_14845</name>
</gene>
<comment type="caution">
    <text evidence="7">The sequence shown here is derived from an EMBL/GenBank/DDBJ whole genome shotgun (WGS) entry which is preliminary data.</text>
</comment>
<dbReference type="Proteomes" id="UP000254326">
    <property type="component" value="Unassembled WGS sequence"/>
</dbReference>
<protein>
    <recommendedName>
        <fullName evidence="5">Putative pre-16S rRNA nuclease</fullName>
        <ecNumber evidence="5">3.1.-.-</ecNumber>
    </recommendedName>
</protein>